<proteinExistence type="predicted"/>
<evidence type="ECO:0000313" key="2">
    <source>
        <dbReference type="Proteomes" id="UP000032614"/>
    </source>
</evidence>
<accession>A0AAU8TR95</accession>
<evidence type="ECO:0000313" key="1">
    <source>
        <dbReference type="EMBL" id="AJZ63921.1"/>
    </source>
</evidence>
<dbReference type="AlphaFoldDB" id="A0AAU8TR95"/>
<organism evidence="1 2">
    <name type="scientific">Paraburkholderia fungorum</name>
    <dbReference type="NCBI Taxonomy" id="134537"/>
    <lineage>
        <taxon>Bacteria</taxon>
        <taxon>Pseudomonadati</taxon>
        <taxon>Pseudomonadota</taxon>
        <taxon>Betaproteobacteria</taxon>
        <taxon>Burkholderiales</taxon>
        <taxon>Burkholderiaceae</taxon>
        <taxon>Paraburkholderia</taxon>
    </lineage>
</organism>
<name>A0AAU8TR95_9BURK</name>
<dbReference type="KEGG" id="bfn:OI25_6428"/>
<gene>
    <name evidence="1" type="ORF">OI25_6428</name>
</gene>
<dbReference type="Proteomes" id="UP000032614">
    <property type="component" value="Chromosome 2"/>
</dbReference>
<protein>
    <submittedName>
        <fullName evidence="1">Uncharacterized protein</fullName>
    </submittedName>
</protein>
<reference evidence="1 2" key="1">
    <citation type="journal article" date="2015" name="Genome Announc.">
        <title>Complete genome sequences for 59 burkholderia isolates, both pathogenic and near neighbor.</title>
        <authorList>
            <person name="Johnson S.L."/>
            <person name="Bishop-Lilly K.A."/>
            <person name="Ladner J.T."/>
            <person name="Daligault H.E."/>
            <person name="Davenport K.W."/>
            <person name="Jaissle J."/>
            <person name="Frey K.G."/>
            <person name="Koroleva G.I."/>
            <person name="Bruce D.C."/>
            <person name="Coyne S.R."/>
            <person name="Broomall S.M."/>
            <person name="Li P.E."/>
            <person name="Teshima H."/>
            <person name="Gibbons H.S."/>
            <person name="Palacios G.F."/>
            <person name="Rosenzweig C.N."/>
            <person name="Redden C.L."/>
            <person name="Xu Y."/>
            <person name="Minogue T.D."/>
            <person name="Chain P.S."/>
        </authorList>
    </citation>
    <scope>NUCLEOTIDE SEQUENCE [LARGE SCALE GENOMIC DNA]</scope>
    <source>
        <strain evidence="1 2">ATCC BAA-463</strain>
    </source>
</reference>
<dbReference type="EMBL" id="CP010027">
    <property type="protein sequence ID" value="AJZ63921.1"/>
    <property type="molecule type" value="Genomic_DNA"/>
</dbReference>
<sequence>MFLFAESGRLAVEGASLYQTRCRPLFFIPRAAILRNGALSSTFYPNAGWHEDLTIIADFSRRERSVRRQTRPPSCCRWFAGRRSPMFRDALSLSPFRLPEPVPNVAQRPLNPQKDFLRGTGVPSGRTAWRASIPSPGFSAGFGVSLCSQSANERTAQFPDERVDERATDCARVCQCA</sequence>